<dbReference type="Proteomes" id="UP000032025">
    <property type="component" value="Unassembled WGS sequence"/>
</dbReference>
<gene>
    <name evidence="1" type="ORF">SP6_43_02060</name>
</gene>
<reference evidence="1 2" key="1">
    <citation type="submission" date="2014-08" db="EMBL/GenBank/DDBJ databases">
        <title>Whole genome shotgun sequence of Sphingomonas paucimobilis NBRC 13935.</title>
        <authorList>
            <person name="Hosoyama A."/>
            <person name="Hashimoto M."/>
            <person name="Hosoyama Y."/>
            <person name="Noguchi M."/>
            <person name="Uohara A."/>
            <person name="Ohji S."/>
            <person name="Katano-Makiyama Y."/>
            <person name="Ichikawa N."/>
            <person name="Kimura A."/>
            <person name="Yamazoe A."/>
            <person name="Fujita N."/>
        </authorList>
    </citation>
    <scope>NUCLEOTIDE SEQUENCE [LARGE SCALE GENOMIC DNA]</scope>
    <source>
        <strain evidence="1 2">NBRC 13935</strain>
    </source>
</reference>
<dbReference type="InterPro" id="IPR035223">
    <property type="entry name" value="DUF5335"/>
</dbReference>
<dbReference type="RefSeq" id="WP_007406253.1">
    <property type="nucleotide sequence ID" value="NZ_BBJS01000043.1"/>
</dbReference>
<evidence type="ECO:0000313" key="1">
    <source>
        <dbReference type="EMBL" id="GAN14707.1"/>
    </source>
</evidence>
<sequence length="111" mass="12312">MNVVPKAEWPQYLNRVSRGLTGLRAEIEVASLELGDQIEAQYLPITGIFYDHKDDLVGVTLEGLDHMIRHPQSIYVEESGDGVAAIAVIDRDGTNHLIKLRRPLALPAPDQ</sequence>
<proteinExistence type="predicted"/>
<evidence type="ECO:0000313" key="2">
    <source>
        <dbReference type="Proteomes" id="UP000032025"/>
    </source>
</evidence>
<dbReference type="Pfam" id="PF17269">
    <property type="entry name" value="DUF5335"/>
    <property type="match status" value="1"/>
</dbReference>
<comment type="caution">
    <text evidence="1">The sequence shown here is derived from an EMBL/GenBank/DDBJ whole genome shotgun (WGS) entry which is preliminary data.</text>
</comment>
<name>A0A0C9NEM5_SPHPI</name>
<dbReference type="AlphaFoldDB" id="A0A0C9NEM5"/>
<accession>A0A0C9NEM5</accession>
<protein>
    <submittedName>
        <fullName evidence="1">DNA, contig: SP643</fullName>
    </submittedName>
</protein>
<dbReference type="EMBL" id="BBJS01000043">
    <property type="protein sequence ID" value="GAN14707.1"/>
    <property type="molecule type" value="Genomic_DNA"/>
</dbReference>
<organism evidence="1 2">
    <name type="scientific">Sphingomonas paucimobilis NBRC 13935</name>
    <dbReference type="NCBI Taxonomy" id="1219050"/>
    <lineage>
        <taxon>Bacteria</taxon>
        <taxon>Pseudomonadati</taxon>
        <taxon>Pseudomonadota</taxon>
        <taxon>Alphaproteobacteria</taxon>
        <taxon>Sphingomonadales</taxon>
        <taxon>Sphingomonadaceae</taxon>
        <taxon>Sphingomonas</taxon>
    </lineage>
</organism>
<keyword evidence="2" id="KW-1185">Reference proteome</keyword>